<gene>
    <name evidence="3" type="ORF">ACFPGP_03670</name>
</gene>
<dbReference type="InterPro" id="IPR000572">
    <property type="entry name" value="OxRdtase_Mopterin-bd_dom"/>
</dbReference>
<feature type="domain" description="Oxidoreductase molybdopterin-binding" evidence="2">
    <location>
        <begin position="243"/>
        <end position="389"/>
    </location>
</feature>
<dbReference type="InterPro" id="IPR036374">
    <property type="entry name" value="OxRdtase_Mopterin-bd_sf"/>
</dbReference>
<evidence type="ECO:0000256" key="1">
    <source>
        <dbReference type="SAM" id="Phobius"/>
    </source>
</evidence>
<evidence type="ECO:0000259" key="2">
    <source>
        <dbReference type="Pfam" id="PF00174"/>
    </source>
</evidence>
<dbReference type="Gene3D" id="3.90.420.10">
    <property type="entry name" value="Oxidoreductase, molybdopterin-binding domain"/>
    <property type="match status" value="1"/>
</dbReference>
<evidence type="ECO:0000313" key="4">
    <source>
        <dbReference type="Proteomes" id="UP001596087"/>
    </source>
</evidence>
<keyword evidence="1" id="KW-0472">Membrane</keyword>
<dbReference type="Proteomes" id="UP001596087">
    <property type="component" value="Unassembled WGS sequence"/>
</dbReference>
<feature type="transmembrane region" description="Helical" evidence="1">
    <location>
        <begin position="67"/>
        <end position="84"/>
    </location>
</feature>
<reference evidence="4" key="1">
    <citation type="journal article" date="2019" name="Int. J. Syst. Evol. Microbiol.">
        <title>The Global Catalogue of Microorganisms (GCM) 10K type strain sequencing project: providing services to taxonomists for standard genome sequencing and annotation.</title>
        <authorList>
            <consortium name="The Broad Institute Genomics Platform"/>
            <consortium name="The Broad Institute Genome Sequencing Center for Infectious Disease"/>
            <person name="Wu L."/>
            <person name="Ma J."/>
        </authorList>
    </citation>
    <scope>NUCLEOTIDE SEQUENCE [LARGE SCALE GENOMIC DNA]</scope>
    <source>
        <strain evidence="4">DFY41</strain>
    </source>
</reference>
<protein>
    <submittedName>
        <fullName evidence="3">Molybdopterin-dependent oxidoreductase</fullName>
    </submittedName>
</protein>
<keyword evidence="1" id="KW-0812">Transmembrane</keyword>
<dbReference type="PANTHER" id="PTHR19372">
    <property type="entry name" value="SULFITE REDUCTASE"/>
    <property type="match status" value="1"/>
</dbReference>
<proteinExistence type="predicted"/>
<organism evidence="3 4">
    <name type="scientific">Nocardioides taihuensis</name>
    <dbReference type="NCBI Taxonomy" id="1835606"/>
    <lineage>
        <taxon>Bacteria</taxon>
        <taxon>Bacillati</taxon>
        <taxon>Actinomycetota</taxon>
        <taxon>Actinomycetes</taxon>
        <taxon>Propionibacteriales</taxon>
        <taxon>Nocardioidaceae</taxon>
        <taxon>Nocardioides</taxon>
    </lineage>
</organism>
<comment type="caution">
    <text evidence="3">The sequence shown here is derived from an EMBL/GenBank/DDBJ whole genome shotgun (WGS) entry which is preliminary data.</text>
</comment>
<accession>A0ABW0BFL0</accession>
<feature type="transmembrane region" description="Helical" evidence="1">
    <location>
        <begin position="91"/>
        <end position="112"/>
    </location>
</feature>
<dbReference type="Pfam" id="PF00174">
    <property type="entry name" value="Oxidored_molyb"/>
    <property type="match status" value="1"/>
</dbReference>
<dbReference type="PANTHER" id="PTHR19372:SF7">
    <property type="entry name" value="SULFITE OXIDASE, MITOCHONDRIAL"/>
    <property type="match status" value="1"/>
</dbReference>
<dbReference type="RefSeq" id="WP_378587031.1">
    <property type="nucleotide sequence ID" value="NZ_JBHSKD010000004.1"/>
</dbReference>
<sequence length="521" mass="54740">MRSVRSAWSLAGLVAGLAGVAVSYAVAMAMSIRDSPVVAVAELVIRATPGAAAEGAIGVLGTWDKPVLVVVILVFLAGAFAWAGRLAARSWWAPVAVYLALATAGVVAVSMQPAASPLAFLPLTLGFVTWVVVLSLLADPLRRLDPAAGAADESTGGPDGVALATRRGFLLRAGAIAAVSVVVSGAGRVVGAGRRQVEETRRLLRLPGVTEPVLPRGVRAGVADITPWETPNDDFYRVHTAIVVPSIEPRNWRLRIHGLVDNPLEIGFDDLLARERTEAWVTLSCVSNRVGGDLIGNAWWSGVRVADLLAEAGVRPGADAVLQTSDDGWTCGTPLAALTDDRDALLAVAMNGEPLPIDHGFPVRMVVPGLYGYVSACKWLVDLEVTRFDDIEAYWVGKGWAEQAPVKIASRVDVPRSGSDVPGDAPVVFGGVAWEQHTGIEGVEIAVDGGPWQPCTLASVPSVDTWVQWSTSLSLDPGDHTVRVRATSKGGQVQTGVEQDVLPDGATGWHSVDFTVSEPDA</sequence>
<dbReference type="InterPro" id="IPR014756">
    <property type="entry name" value="Ig_E-set"/>
</dbReference>
<dbReference type="SUPFAM" id="SSF56524">
    <property type="entry name" value="Oxidoreductase molybdopterin-binding domain"/>
    <property type="match status" value="1"/>
</dbReference>
<keyword evidence="1" id="KW-1133">Transmembrane helix</keyword>
<dbReference type="Gene3D" id="2.60.40.650">
    <property type="match status" value="1"/>
</dbReference>
<dbReference type="EMBL" id="JBHSKD010000004">
    <property type="protein sequence ID" value="MFC5175757.1"/>
    <property type="molecule type" value="Genomic_DNA"/>
</dbReference>
<keyword evidence="4" id="KW-1185">Reference proteome</keyword>
<dbReference type="SUPFAM" id="SSF81296">
    <property type="entry name" value="E set domains"/>
    <property type="match status" value="1"/>
</dbReference>
<feature type="transmembrane region" description="Helical" evidence="1">
    <location>
        <begin position="118"/>
        <end position="138"/>
    </location>
</feature>
<evidence type="ECO:0000313" key="3">
    <source>
        <dbReference type="EMBL" id="MFC5175757.1"/>
    </source>
</evidence>
<name>A0ABW0BFL0_9ACTN</name>